<dbReference type="Proteomes" id="UP000593765">
    <property type="component" value="Chromosome"/>
</dbReference>
<feature type="domain" description="HTH araC/xylS-type" evidence="4">
    <location>
        <begin position="181"/>
        <end position="277"/>
    </location>
</feature>
<dbReference type="SUPFAM" id="SSF46689">
    <property type="entry name" value="Homeodomain-like"/>
    <property type="match status" value="2"/>
</dbReference>
<dbReference type="InterPro" id="IPR014710">
    <property type="entry name" value="RmlC-like_jellyroll"/>
</dbReference>
<dbReference type="KEGG" id="hbs:IPV69_13660"/>
<dbReference type="InterPro" id="IPR009057">
    <property type="entry name" value="Homeodomain-like_sf"/>
</dbReference>
<evidence type="ECO:0000256" key="2">
    <source>
        <dbReference type="ARBA" id="ARBA00023125"/>
    </source>
</evidence>
<name>A0A7M2WP80_9BACT</name>
<evidence type="ECO:0000256" key="1">
    <source>
        <dbReference type="ARBA" id="ARBA00023015"/>
    </source>
</evidence>
<sequence>MSSSLTPINSPRYKGRFAIAAPEVGIPYLAEAGLEITSPHERHAHNEIQVIWVLEGDMGMEIGSHAVHVKGGKGLILLPDHKHRVVLPSDMARARSRIIDLRLVDDRNNAMAAFVRELSPHVPLGGSVTAIAGGADRLRHARSFAGAERTARMLSAVWDLLAGLSCEPVGPSDDAGQRRLLRAEQFMRDHLSDAIGVDTVAEHVGLSRSQLTRLMKRGRNMGPAELLRKLRVVRAEELLQQSTLSIKEISRVCGFASQHHFSRVFFASTGKRPTASR</sequence>
<dbReference type="InterPro" id="IPR011051">
    <property type="entry name" value="RmlC_Cupin_sf"/>
</dbReference>
<dbReference type="Gene3D" id="1.10.10.60">
    <property type="entry name" value="Homeodomain-like"/>
    <property type="match status" value="1"/>
</dbReference>
<dbReference type="InterPro" id="IPR003313">
    <property type="entry name" value="AraC-bd"/>
</dbReference>
<dbReference type="PANTHER" id="PTHR46796">
    <property type="entry name" value="HTH-TYPE TRANSCRIPTIONAL ACTIVATOR RHAS-RELATED"/>
    <property type="match status" value="1"/>
</dbReference>
<evidence type="ECO:0000256" key="3">
    <source>
        <dbReference type="ARBA" id="ARBA00023163"/>
    </source>
</evidence>
<evidence type="ECO:0000259" key="4">
    <source>
        <dbReference type="PROSITE" id="PS01124"/>
    </source>
</evidence>
<evidence type="ECO:0000313" key="6">
    <source>
        <dbReference type="Proteomes" id="UP000593765"/>
    </source>
</evidence>
<dbReference type="GO" id="GO:0003700">
    <property type="term" value="F:DNA-binding transcription factor activity"/>
    <property type="evidence" value="ECO:0007669"/>
    <property type="project" value="InterPro"/>
</dbReference>
<dbReference type="AlphaFoldDB" id="A0A7M2WP80"/>
<dbReference type="Pfam" id="PF02311">
    <property type="entry name" value="AraC_binding"/>
    <property type="match status" value="1"/>
</dbReference>
<reference evidence="5 6" key="1">
    <citation type="submission" date="2020-10" db="EMBL/GenBank/DDBJ databases">
        <title>Wide distribution of Phycisphaera-like planctomycetes from WD2101 soil group in peatlands and genome analysis of the first cultivated representative.</title>
        <authorList>
            <person name="Dedysh S.N."/>
            <person name="Beletsky A.V."/>
            <person name="Ivanova A."/>
            <person name="Kulichevskaya I.S."/>
            <person name="Suzina N.E."/>
            <person name="Philippov D.A."/>
            <person name="Rakitin A.L."/>
            <person name="Mardanov A.V."/>
            <person name="Ravin N.V."/>
        </authorList>
    </citation>
    <scope>NUCLEOTIDE SEQUENCE [LARGE SCALE GENOMIC DNA]</scope>
    <source>
        <strain evidence="5 6">M1803</strain>
    </source>
</reference>
<keyword evidence="1" id="KW-0805">Transcription regulation</keyword>
<keyword evidence="3" id="KW-0804">Transcription</keyword>
<dbReference type="GO" id="GO:0043565">
    <property type="term" value="F:sequence-specific DNA binding"/>
    <property type="evidence" value="ECO:0007669"/>
    <property type="project" value="InterPro"/>
</dbReference>
<dbReference type="EMBL" id="CP063458">
    <property type="protein sequence ID" value="QOV87337.1"/>
    <property type="molecule type" value="Genomic_DNA"/>
</dbReference>
<dbReference type="PROSITE" id="PS01124">
    <property type="entry name" value="HTH_ARAC_FAMILY_2"/>
    <property type="match status" value="1"/>
</dbReference>
<evidence type="ECO:0000313" key="5">
    <source>
        <dbReference type="EMBL" id="QOV87337.1"/>
    </source>
</evidence>
<keyword evidence="6" id="KW-1185">Reference proteome</keyword>
<dbReference type="SMART" id="SM00342">
    <property type="entry name" value="HTH_ARAC"/>
    <property type="match status" value="1"/>
</dbReference>
<dbReference type="RefSeq" id="WP_206290237.1">
    <property type="nucleotide sequence ID" value="NZ_CP063458.1"/>
</dbReference>
<organism evidence="5 6">
    <name type="scientific">Humisphaera borealis</name>
    <dbReference type="NCBI Taxonomy" id="2807512"/>
    <lineage>
        <taxon>Bacteria</taxon>
        <taxon>Pseudomonadati</taxon>
        <taxon>Planctomycetota</taxon>
        <taxon>Phycisphaerae</taxon>
        <taxon>Tepidisphaerales</taxon>
        <taxon>Tepidisphaeraceae</taxon>
        <taxon>Humisphaera</taxon>
    </lineage>
</organism>
<dbReference type="InterPro" id="IPR050204">
    <property type="entry name" value="AraC_XylS_family_regulators"/>
</dbReference>
<gene>
    <name evidence="5" type="ORF">IPV69_13660</name>
</gene>
<proteinExistence type="predicted"/>
<protein>
    <submittedName>
        <fullName evidence="5">Helix-turn-helix domain-containing protein</fullName>
    </submittedName>
</protein>
<dbReference type="Gene3D" id="2.60.120.10">
    <property type="entry name" value="Jelly Rolls"/>
    <property type="match status" value="1"/>
</dbReference>
<keyword evidence="2" id="KW-0238">DNA-binding</keyword>
<dbReference type="SUPFAM" id="SSF51182">
    <property type="entry name" value="RmlC-like cupins"/>
    <property type="match status" value="1"/>
</dbReference>
<dbReference type="InterPro" id="IPR018060">
    <property type="entry name" value="HTH_AraC"/>
</dbReference>
<dbReference type="Pfam" id="PF12833">
    <property type="entry name" value="HTH_18"/>
    <property type="match status" value="1"/>
</dbReference>
<accession>A0A7M2WP80</accession>